<evidence type="ECO:0000313" key="1">
    <source>
        <dbReference type="EMBL" id="KAA6359487.1"/>
    </source>
</evidence>
<organism evidence="1 2">
    <name type="scientific">Streblomastix strix</name>
    <dbReference type="NCBI Taxonomy" id="222440"/>
    <lineage>
        <taxon>Eukaryota</taxon>
        <taxon>Metamonada</taxon>
        <taxon>Preaxostyla</taxon>
        <taxon>Oxymonadida</taxon>
        <taxon>Streblomastigidae</taxon>
        <taxon>Streblomastix</taxon>
    </lineage>
</organism>
<gene>
    <name evidence="1" type="ORF">EZS28_044986</name>
</gene>
<name>A0A5J4TMN5_9EUKA</name>
<dbReference type="AlphaFoldDB" id="A0A5J4TMN5"/>
<proteinExistence type="predicted"/>
<feature type="non-terminal residue" evidence="1">
    <location>
        <position position="1"/>
    </location>
</feature>
<reference evidence="1 2" key="1">
    <citation type="submission" date="2019-03" db="EMBL/GenBank/DDBJ databases">
        <title>Single cell metagenomics reveals metabolic interactions within the superorganism composed of flagellate Streblomastix strix and complex community of Bacteroidetes bacteria on its surface.</title>
        <authorList>
            <person name="Treitli S.C."/>
            <person name="Kolisko M."/>
            <person name="Husnik F."/>
            <person name="Keeling P."/>
            <person name="Hampl V."/>
        </authorList>
    </citation>
    <scope>NUCLEOTIDE SEQUENCE [LARGE SCALE GENOMIC DNA]</scope>
    <source>
        <strain evidence="1">ST1C</strain>
    </source>
</reference>
<evidence type="ECO:0000313" key="2">
    <source>
        <dbReference type="Proteomes" id="UP000324800"/>
    </source>
</evidence>
<sequence length="292" mass="33511">HKTSNIKEQSKDKDQIEQIDTTQYLLEEELIPIEEIYQFKKNDNIISSSDKKQQKQAQLQQQLSSKSTEIQCVLPLKAFNINTSLVNLTEPKINFVQLTAEQEGGRIPNTKARKVRIDIATRDSLIRCTDAALNGGEEYDKIFSQEMEKQKIEIAKEPYIRVPVFFVDPTQLKNGKHSPYYNYQDSIPLNYPEDTFSIKIHEGDRPFDAILSLLCTRGSIMTIEEAMKLSIWIEGNDTHTFPLCNLKKDTGRLFNYCTMILIGKEITKKKTKTTNKGTYDYSASKQKGIVIN</sequence>
<accession>A0A5J4TMN5</accession>
<dbReference type="EMBL" id="SNRW01028303">
    <property type="protein sequence ID" value="KAA6359487.1"/>
    <property type="molecule type" value="Genomic_DNA"/>
</dbReference>
<comment type="caution">
    <text evidence="1">The sequence shown here is derived from an EMBL/GenBank/DDBJ whole genome shotgun (WGS) entry which is preliminary data.</text>
</comment>
<dbReference type="Proteomes" id="UP000324800">
    <property type="component" value="Unassembled WGS sequence"/>
</dbReference>
<protein>
    <submittedName>
        <fullName evidence="1">Uncharacterized protein</fullName>
    </submittedName>
</protein>